<name>A0A0F7LA16_9VIRU</name>
<protein>
    <submittedName>
        <fullName evidence="1">Putative tail tubular protein A</fullName>
    </submittedName>
</protein>
<dbReference type="InterPro" id="IPR033767">
    <property type="entry name" value="Tail_Gp11"/>
</dbReference>
<reference evidence="1" key="2">
    <citation type="submission" date="2015-03" db="EMBL/GenBank/DDBJ databases">
        <authorList>
            <person name="Chow C.-E.T."/>
            <person name="Winget D.M."/>
            <person name="White R.A.III."/>
            <person name="Hallam S.J."/>
            <person name="Suttle C.A."/>
        </authorList>
    </citation>
    <scope>NUCLEOTIDE SEQUENCE</scope>
    <source>
        <strain evidence="1">Oxic3_3</strain>
    </source>
</reference>
<proteinExistence type="predicted"/>
<sequence>MALTTKLEAVNIMISVIGESPVNTLSGTSVPVTVTQAVHALDETSKAIQSEGWHFNTEYDYPLVPDASTSKITLPLNTLKVDLDPEIYTDSDPVQRGTKLYDRKNHRETWTKDLKAIITFELDFEELPEQFRHYIAVKSARIFAARFLGSREIEGFALRDEIEAKARAIESDSENADRTIFDNYSVLRVLDR</sequence>
<dbReference type="EMBL" id="KR029609">
    <property type="protein sequence ID" value="AKH48785.1"/>
    <property type="molecule type" value="Genomic_DNA"/>
</dbReference>
<organism evidence="1">
    <name type="scientific">uncultured marine virus</name>
    <dbReference type="NCBI Taxonomy" id="186617"/>
    <lineage>
        <taxon>Viruses</taxon>
        <taxon>environmental samples</taxon>
    </lineage>
</organism>
<accession>A0A0F7LA16</accession>
<dbReference type="Pfam" id="PF17212">
    <property type="entry name" value="Tube"/>
    <property type="match status" value="1"/>
</dbReference>
<evidence type="ECO:0000313" key="1">
    <source>
        <dbReference type="EMBL" id="AKH48785.1"/>
    </source>
</evidence>
<reference evidence="1" key="1">
    <citation type="journal article" date="2015" name="Front. Microbiol.">
        <title>Combining genomic sequencing methods to explore viral diversity and reveal potential virus-host interactions.</title>
        <authorList>
            <person name="Chow C.E."/>
            <person name="Winget D.M."/>
            <person name="White R.A.III."/>
            <person name="Hallam S.J."/>
            <person name="Suttle C.A."/>
        </authorList>
    </citation>
    <scope>NUCLEOTIDE SEQUENCE</scope>
    <source>
        <strain evidence="1">Oxic3_3</strain>
    </source>
</reference>